<evidence type="ECO:0000256" key="5">
    <source>
        <dbReference type="ARBA" id="ARBA00022448"/>
    </source>
</evidence>
<keyword evidence="12" id="KW-0472">Membrane</keyword>
<evidence type="ECO:0000256" key="2">
    <source>
        <dbReference type="ARBA" id="ARBA00004236"/>
    </source>
</evidence>
<reference evidence="19" key="2">
    <citation type="submission" date="2025-08" db="UniProtKB">
        <authorList>
            <consortium name="Ensembl"/>
        </authorList>
    </citation>
    <scope>IDENTIFICATION</scope>
    <source>
        <strain evidence="19">2N</strain>
    </source>
</reference>
<keyword evidence="14" id="KW-0968">Cytoplasmic vesicle</keyword>
<dbReference type="Gene3D" id="2.60.40.150">
    <property type="entry name" value="C2 domain"/>
    <property type="match status" value="1"/>
</dbReference>
<evidence type="ECO:0000256" key="1">
    <source>
        <dbReference type="ARBA" id="ARBA00004156"/>
    </source>
</evidence>
<evidence type="ECO:0000256" key="13">
    <source>
        <dbReference type="ARBA" id="ARBA00023273"/>
    </source>
</evidence>
<dbReference type="InterPro" id="IPR056431">
    <property type="entry name" value="C2CD5_YbjQ-rel_dom"/>
</dbReference>
<proteinExistence type="predicted"/>
<dbReference type="CDD" id="cd08688">
    <property type="entry name" value="C2_KIAA0528-like"/>
    <property type="match status" value="1"/>
</dbReference>
<keyword evidence="20" id="KW-1185">Reference proteome</keyword>
<dbReference type="Bgee" id="ENSCPOG00000002611">
    <property type="expression patterns" value="Expressed in cerebellum and 12 other cell types or tissues"/>
</dbReference>
<dbReference type="GO" id="GO:0005509">
    <property type="term" value="F:calcium ion binding"/>
    <property type="evidence" value="ECO:0007669"/>
    <property type="project" value="UniProtKB-ARBA"/>
</dbReference>
<evidence type="ECO:0000313" key="20">
    <source>
        <dbReference type="Proteomes" id="UP000005447"/>
    </source>
</evidence>
<dbReference type="GO" id="GO:0008286">
    <property type="term" value="P:insulin receptor signaling pathway"/>
    <property type="evidence" value="ECO:0007669"/>
    <property type="project" value="UniProtKB-ARBA"/>
</dbReference>
<dbReference type="GO" id="GO:0005544">
    <property type="term" value="F:calcium-dependent phospholipid binding"/>
    <property type="evidence" value="ECO:0007669"/>
    <property type="project" value="InterPro"/>
</dbReference>
<keyword evidence="11" id="KW-0446">Lipid-binding</keyword>
<comment type="function">
    <text evidence="15">Required for insulin-stimulated glucose transport and glucose transporter SLC2A4/GLUT4 translocation from intracellular glucose storage vesicle (GSV) to the plasma membrane (PM) in adipocytes. Binds phospholipid membranes in a calcium-dependent manner and is necessary for the optimal membrane fusion between SLC2A4/GLUT4 GSV and the PM.</text>
</comment>
<dbReference type="PANTHER" id="PTHR37412">
    <property type="entry name" value="C2 DOMAIN-CONTAINING PROTEIN 5"/>
    <property type="match status" value="1"/>
</dbReference>
<dbReference type="SMART" id="SM00239">
    <property type="entry name" value="C2"/>
    <property type="match status" value="1"/>
</dbReference>
<dbReference type="GO" id="GO:0005886">
    <property type="term" value="C:plasma membrane"/>
    <property type="evidence" value="ECO:0007669"/>
    <property type="project" value="UniProtKB-SubCell"/>
</dbReference>
<dbReference type="InterPro" id="IPR056430">
    <property type="entry name" value="C2CD5_YbjQ-like_dom"/>
</dbReference>
<gene>
    <name evidence="19" type="primary">C2CD5</name>
</gene>
<keyword evidence="10" id="KW-0653">Protein transport</keyword>
<evidence type="ECO:0000256" key="16">
    <source>
        <dbReference type="ARBA" id="ARBA00068078"/>
    </source>
</evidence>
<evidence type="ECO:0000256" key="17">
    <source>
        <dbReference type="SAM" id="MobiDB-lite"/>
    </source>
</evidence>
<dbReference type="SUPFAM" id="SSF49562">
    <property type="entry name" value="C2 domain (Calcium/lipid-binding domain, CaLB)"/>
    <property type="match status" value="1"/>
</dbReference>
<dbReference type="FunFam" id="2.60.40.150:FF:000020">
    <property type="entry name" value="C2 calcium dependent domain containing 5"/>
    <property type="match status" value="1"/>
</dbReference>
<evidence type="ECO:0000256" key="3">
    <source>
        <dbReference type="ARBA" id="ARBA00004466"/>
    </source>
</evidence>
<feature type="compositionally biased region" description="Polar residues" evidence="17">
    <location>
        <begin position="274"/>
        <end position="289"/>
    </location>
</feature>
<dbReference type="EMBL" id="AAKN02031122">
    <property type="status" value="NOT_ANNOTATED_CDS"/>
    <property type="molecule type" value="Genomic_DNA"/>
</dbReference>
<name>A0A286XVQ2_CAVPO</name>
<keyword evidence="7" id="KW-0963">Cytoplasm</keyword>
<dbReference type="PANTHER" id="PTHR37412:SF2">
    <property type="entry name" value="C2 DOMAIN-CONTAINING PROTEIN 5"/>
    <property type="match status" value="1"/>
</dbReference>
<dbReference type="Pfam" id="PF23028">
    <property type="entry name" value="YbjQ_3"/>
    <property type="match status" value="1"/>
</dbReference>
<evidence type="ECO:0000256" key="12">
    <source>
        <dbReference type="ARBA" id="ARBA00023136"/>
    </source>
</evidence>
<feature type="domain" description="C2" evidence="18">
    <location>
        <begin position="1"/>
        <end position="109"/>
    </location>
</feature>
<dbReference type="VEuPathDB" id="HostDB:ENSCPOG00000002611"/>
<feature type="region of interest" description="Disordered" evidence="17">
    <location>
        <begin position="634"/>
        <end position="668"/>
    </location>
</feature>
<dbReference type="GeneTree" id="ENSGT00390000000212"/>
<evidence type="ECO:0000313" key="19">
    <source>
        <dbReference type="Ensembl" id="ENSCPOP00000029636.1"/>
    </source>
</evidence>
<dbReference type="Pfam" id="PF23025">
    <property type="entry name" value="YbjQ_2"/>
    <property type="match status" value="3"/>
</dbReference>
<organism evidence="19 20">
    <name type="scientific">Cavia porcellus</name>
    <name type="common">Guinea pig</name>
    <dbReference type="NCBI Taxonomy" id="10141"/>
    <lineage>
        <taxon>Eukaryota</taxon>
        <taxon>Metazoa</taxon>
        <taxon>Chordata</taxon>
        <taxon>Craniata</taxon>
        <taxon>Vertebrata</taxon>
        <taxon>Euteleostomi</taxon>
        <taxon>Mammalia</taxon>
        <taxon>Eutheria</taxon>
        <taxon>Euarchontoglires</taxon>
        <taxon>Glires</taxon>
        <taxon>Rodentia</taxon>
        <taxon>Hystricomorpha</taxon>
        <taxon>Caviidae</taxon>
        <taxon>Cavia</taxon>
    </lineage>
</organism>
<keyword evidence="13" id="KW-0966">Cell projection</keyword>
<evidence type="ECO:0000256" key="15">
    <source>
        <dbReference type="ARBA" id="ARBA00054259"/>
    </source>
</evidence>
<dbReference type="GO" id="GO:0090314">
    <property type="term" value="P:positive regulation of protein targeting to membrane"/>
    <property type="evidence" value="ECO:0007669"/>
    <property type="project" value="TreeGrafter"/>
</dbReference>
<keyword evidence="8" id="KW-0479">Metal-binding</keyword>
<dbReference type="Pfam" id="PF23128">
    <property type="entry name" value="YbjQ_4"/>
    <property type="match status" value="1"/>
</dbReference>
<evidence type="ECO:0000256" key="14">
    <source>
        <dbReference type="ARBA" id="ARBA00023329"/>
    </source>
</evidence>
<dbReference type="Ensembl" id="ENSCPOT00000036245.1">
    <property type="protein sequence ID" value="ENSCPOP00000029636.1"/>
    <property type="gene ID" value="ENSCPOG00000002611.4"/>
</dbReference>
<dbReference type="InterPro" id="IPR035892">
    <property type="entry name" value="C2_domain_sf"/>
</dbReference>
<comment type="subcellular location">
    <subcellularLocation>
        <location evidence="2">Cell membrane</location>
    </subcellularLocation>
    <subcellularLocation>
        <location evidence="3">Cell projection</location>
        <location evidence="3">Ruffle</location>
    </subcellularLocation>
    <subcellularLocation>
        <location evidence="4">Cytoplasm</location>
        <location evidence="4">Cell cortex</location>
    </subcellularLocation>
    <subcellularLocation>
        <location evidence="1">Cytoplasmic vesicle membrane</location>
    </subcellularLocation>
</comment>
<dbReference type="Proteomes" id="UP000005447">
    <property type="component" value="Unassembled WGS sequence"/>
</dbReference>
<evidence type="ECO:0000256" key="7">
    <source>
        <dbReference type="ARBA" id="ARBA00022490"/>
    </source>
</evidence>
<feature type="region of interest" description="Disordered" evidence="17">
    <location>
        <begin position="265"/>
        <end position="330"/>
    </location>
</feature>
<dbReference type="PROSITE" id="PS50004">
    <property type="entry name" value="C2"/>
    <property type="match status" value="1"/>
</dbReference>
<dbReference type="GO" id="GO:0031340">
    <property type="term" value="P:positive regulation of vesicle fusion"/>
    <property type="evidence" value="ECO:0007669"/>
    <property type="project" value="UniProtKB-ARBA"/>
</dbReference>
<evidence type="ECO:0000256" key="6">
    <source>
        <dbReference type="ARBA" id="ARBA00022475"/>
    </source>
</evidence>
<reference evidence="20" key="1">
    <citation type="journal article" date="2011" name="Nature">
        <title>A high-resolution map of human evolutionary constraint using 29 mammals.</title>
        <authorList>
            <person name="Lindblad-Toh K."/>
            <person name="Garber M."/>
            <person name="Zuk O."/>
            <person name="Lin M.F."/>
            <person name="Parker B.J."/>
            <person name="Washietl S."/>
            <person name="Kheradpour P."/>
            <person name="Ernst J."/>
            <person name="Jordan G."/>
            <person name="Mauceli E."/>
            <person name="Ward L.D."/>
            <person name="Lowe C.B."/>
            <person name="Holloway A.K."/>
            <person name="Clamp M."/>
            <person name="Gnerre S."/>
            <person name="Alfoldi J."/>
            <person name="Beal K."/>
            <person name="Chang J."/>
            <person name="Clawson H."/>
            <person name="Cuff J."/>
            <person name="Di Palma F."/>
            <person name="Fitzgerald S."/>
            <person name="Flicek P."/>
            <person name="Guttman M."/>
            <person name="Hubisz M.J."/>
            <person name="Jaffe D.B."/>
            <person name="Jungreis I."/>
            <person name="Kent W.J."/>
            <person name="Kostka D."/>
            <person name="Lara M."/>
            <person name="Martins A.L."/>
            <person name="Massingham T."/>
            <person name="Moltke I."/>
            <person name="Raney B.J."/>
            <person name="Rasmussen M.D."/>
            <person name="Robinson J."/>
            <person name="Stark A."/>
            <person name="Vilella A.J."/>
            <person name="Wen J."/>
            <person name="Xie X."/>
            <person name="Zody M.C."/>
            <person name="Baldwin J."/>
            <person name="Bloom T."/>
            <person name="Chin C.W."/>
            <person name="Heiman D."/>
            <person name="Nicol R."/>
            <person name="Nusbaum C."/>
            <person name="Young S."/>
            <person name="Wilkinson J."/>
            <person name="Worley K.C."/>
            <person name="Kovar C.L."/>
            <person name="Muzny D.M."/>
            <person name="Gibbs R.A."/>
            <person name="Cree A."/>
            <person name="Dihn H.H."/>
            <person name="Fowler G."/>
            <person name="Jhangiani S."/>
            <person name="Joshi V."/>
            <person name="Lee S."/>
            <person name="Lewis L.R."/>
            <person name="Nazareth L.V."/>
            <person name="Okwuonu G."/>
            <person name="Santibanez J."/>
            <person name="Warren W.C."/>
            <person name="Mardis E.R."/>
            <person name="Weinstock G.M."/>
            <person name="Wilson R.K."/>
            <person name="Delehaunty K."/>
            <person name="Dooling D."/>
            <person name="Fronik C."/>
            <person name="Fulton L."/>
            <person name="Fulton B."/>
            <person name="Graves T."/>
            <person name="Minx P."/>
            <person name="Sodergren E."/>
            <person name="Birney E."/>
            <person name="Margulies E.H."/>
            <person name="Herrero J."/>
            <person name="Green E.D."/>
            <person name="Haussler D."/>
            <person name="Siepel A."/>
            <person name="Goldman N."/>
            <person name="Pollard K.S."/>
            <person name="Pedersen J.S."/>
            <person name="Lander E.S."/>
            <person name="Kellis M."/>
        </authorList>
    </citation>
    <scope>NUCLEOTIDE SEQUENCE [LARGE SCALE GENOMIC DNA]</scope>
    <source>
        <strain evidence="20">2N</strain>
    </source>
</reference>
<dbReference type="GO" id="GO:0065002">
    <property type="term" value="P:intracellular protein transmembrane transport"/>
    <property type="evidence" value="ECO:0007669"/>
    <property type="project" value="TreeGrafter"/>
</dbReference>
<dbReference type="InterPro" id="IPR057815">
    <property type="entry name" value="C2CD5_C"/>
</dbReference>
<dbReference type="InterPro" id="IPR037785">
    <property type="entry name" value="C2_C2CD5"/>
</dbReference>
<evidence type="ECO:0000256" key="10">
    <source>
        <dbReference type="ARBA" id="ARBA00022927"/>
    </source>
</evidence>
<reference evidence="19" key="3">
    <citation type="submission" date="2025-09" db="UniProtKB">
        <authorList>
            <consortium name="Ensembl"/>
        </authorList>
    </citation>
    <scope>IDENTIFICATION</scope>
    <source>
        <strain evidence="19">2N</strain>
    </source>
</reference>
<evidence type="ECO:0000259" key="18">
    <source>
        <dbReference type="PROSITE" id="PS50004"/>
    </source>
</evidence>
<dbReference type="GO" id="GO:0010828">
    <property type="term" value="P:positive regulation of D-glucose transmembrane transport"/>
    <property type="evidence" value="ECO:0007669"/>
    <property type="project" value="TreeGrafter"/>
</dbReference>
<evidence type="ECO:0000256" key="8">
    <source>
        <dbReference type="ARBA" id="ARBA00022723"/>
    </source>
</evidence>
<dbReference type="EMBL" id="AAKN02031124">
    <property type="status" value="NOT_ANNOTATED_CDS"/>
    <property type="molecule type" value="Genomic_DNA"/>
</dbReference>
<dbReference type="GO" id="GO:0001726">
    <property type="term" value="C:ruffle"/>
    <property type="evidence" value="ECO:0007669"/>
    <property type="project" value="UniProtKB-SubCell"/>
</dbReference>
<keyword evidence="6" id="KW-1003">Cell membrane</keyword>
<protein>
    <recommendedName>
        <fullName evidence="16">C2 domain-containing protein 5</fullName>
    </recommendedName>
</protein>
<dbReference type="GO" id="GO:0072659">
    <property type="term" value="P:protein localization to plasma membrane"/>
    <property type="evidence" value="ECO:0007669"/>
    <property type="project" value="TreeGrafter"/>
</dbReference>
<keyword evidence="9" id="KW-0106">Calcium</keyword>
<accession>A0A286XVQ2</accession>
<dbReference type="GO" id="GO:0030659">
    <property type="term" value="C:cytoplasmic vesicle membrane"/>
    <property type="evidence" value="ECO:0007669"/>
    <property type="project" value="UniProtKB-SubCell"/>
</dbReference>
<dbReference type="AlphaFoldDB" id="A0A286XVQ2"/>
<feature type="compositionally biased region" description="Gly residues" evidence="17">
    <location>
        <begin position="319"/>
        <end position="328"/>
    </location>
</feature>
<evidence type="ECO:0000256" key="9">
    <source>
        <dbReference type="ARBA" id="ARBA00022837"/>
    </source>
</evidence>
<dbReference type="EMBL" id="AAKN02031121">
    <property type="status" value="NOT_ANNOTATED_CDS"/>
    <property type="molecule type" value="Genomic_DNA"/>
</dbReference>
<dbReference type="InterPro" id="IPR000008">
    <property type="entry name" value="C2_dom"/>
</dbReference>
<keyword evidence="5" id="KW-0813">Transport</keyword>
<dbReference type="InterPro" id="IPR038983">
    <property type="entry name" value="C2CD5"/>
</dbReference>
<feature type="compositionally biased region" description="Low complexity" evidence="17">
    <location>
        <begin position="290"/>
        <end position="318"/>
    </location>
</feature>
<sequence>MPGKLKVKIVAGRHLPVMDRASDLTDAFVEVKFGNTTFKTDVYLKSLNPQWNSEWFKFEVDDEDLQDEPLQITVLDHDTYSANDAIGKVYIDIDPLLYSEAATVISGWFPIYDTIHGIRGEINVIVKVDLFNDLNRFRQSSCGVKFFCTTSIPKCYRAVIIHGFVEELVVNEDPEYQWIDRIRTPRASNEARQRLISLMSGELQRKIGLKVLEMRGNAVVGYLQCFDLEGESGLVVRAIGTACTLDKLSSPAAFLPACNSPSKEMKEIPFNEDPNPNTHSSGPSTPLKNQTYSFSPSKSYSRQSSSSDTDLSLTPKTGMGSGSAGKEGGPFKALLRQQTQSALEQREFPFFTLTAFPPGFLVHVGGVVSARSVKLLDRIHNPDEPETRDAWWAEIRQEIKSHAKALGCHAVVGYSESTSICEEVCILSASGTAAVLNPRFLQDGTLEGCLEQRLEENPVGCGFCHIPYDELNMPFPAHLTYCYNCRKQKVPDVLFTTIDLPTDATVVGKGCLIQARLCRLKKKAQAEANATAISNLLPFMEYEVHTQLMNKLKLKGMNALFGLRIQITVGENMLMGLASATGVYLAALPTPGGIQIAGKTPNDGSYEQHISHMQKKINDTIAKNKELYEINPPETSEELIGSPIPEPRQHSRLLRSQSESSDEVTELDLSHGKKDAFVLEIDDTDALEDVHSLLTDVPPPPGFYSCNTEIMPGINNWTSEIQMFTSVRVTRLSSLNLTNQALNKNFNDLCENLLKSLYFKLRSMIPCCLCHVNFTVSLPEDELIQVTVTAVAITFDKNQALQTTKTHVEKSLQRASTDNEELLQFPLVTVEKASPMGEGNFRNRSAPPCANSTVGVVKMTPLSFIPGAKITKYLGIINMFFIRETTSLREEGGVSGFLHAFIAEVFAMVRAHVAALGGNAVVSYIMKQCVFMENPNKNQAQCLINVSGDAVVFVRESDLEVVSTQHPTANCQPLCAGGEVTT</sequence>
<dbReference type="Pfam" id="PF00168">
    <property type="entry name" value="C2"/>
    <property type="match status" value="1"/>
</dbReference>
<evidence type="ECO:0000256" key="11">
    <source>
        <dbReference type="ARBA" id="ARBA00023121"/>
    </source>
</evidence>
<dbReference type="GO" id="GO:0005938">
    <property type="term" value="C:cell cortex"/>
    <property type="evidence" value="ECO:0007669"/>
    <property type="project" value="UniProtKB-SubCell"/>
</dbReference>
<evidence type="ECO:0000256" key="4">
    <source>
        <dbReference type="ARBA" id="ARBA00004544"/>
    </source>
</evidence>
<dbReference type="EMBL" id="AAKN02031123">
    <property type="status" value="NOT_ANNOTATED_CDS"/>
    <property type="molecule type" value="Genomic_DNA"/>
</dbReference>